<dbReference type="Proteomes" id="UP000243525">
    <property type="component" value="Unassembled WGS sequence"/>
</dbReference>
<dbReference type="PROSITE" id="PS51257">
    <property type="entry name" value="PROKAR_LIPOPROTEIN"/>
    <property type="match status" value="1"/>
</dbReference>
<organism evidence="1 2">
    <name type="scientific">Mangrovibacterium marinum</name>
    <dbReference type="NCBI Taxonomy" id="1639118"/>
    <lineage>
        <taxon>Bacteria</taxon>
        <taxon>Pseudomonadati</taxon>
        <taxon>Bacteroidota</taxon>
        <taxon>Bacteroidia</taxon>
        <taxon>Marinilabiliales</taxon>
        <taxon>Prolixibacteraceae</taxon>
        <taxon>Mangrovibacterium</taxon>
    </lineage>
</organism>
<dbReference type="OrthoDB" id="6116667at2"/>
<sequence>MKTQHLFFTIPLLFALLFSCTKSTNEASQSGNEDEEVTVVDTETGNAEDHEDATDYTWDGESATAIVLNTTSITVSGDGATANGTTATITAAGTYLVSGTLTNGKIIVDTEAEEAVKIVLNSVNITCSNSAPIAVMSAEKVVVILADGTENYLTDGSSYSFSSSDEDEPNAALFSKSDLSISGNGSLIIDANYNDGIASKDGLIIASGTIQINAIDDGIRGKDYLVIESGTIDVTAGGDGFKSDNDEDDAKGYISIESGTITITSGNDAMQATTDLLITDGTFNLKSGGGSSSYASSSESAKGLKADVSIVIETGDFTINSSDDAIHSGYLISLNDGTYNIASGDDGIHTDNTVNLNGGTINISKSYEGIEGPYINVNGGTIYVTASDDGLNASKGNGGESDDSSLLDITGGYLVVTPQADGLDSNGKITISGGTVLVHGASSSMEVGVDVNGTFTISGGFIAITGPNSNMTETPSSSSSQYSVLARLGSTKSSSTLFNIQDAQGNDLITFQPSRSYYTVLFSSSELANGSSYYINTGGSYSGGTELDGLYTGGTYSGGTQYTSFTISSAVSTVGSGSGTTGPGGTGPGGR</sequence>
<evidence type="ECO:0000313" key="1">
    <source>
        <dbReference type="EMBL" id="PTN03791.1"/>
    </source>
</evidence>
<reference evidence="1 2" key="1">
    <citation type="submission" date="2018-04" db="EMBL/GenBank/DDBJ databases">
        <title>Genomic Encyclopedia of Archaeal and Bacterial Type Strains, Phase II (KMG-II): from individual species to whole genera.</title>
        <authorList>
            <person name="Goeker M."/>
        </authorList>
    </citation>
    <scope>NUCLEOTIDE SEQUENCE [LARGE SCALE GENOMIC DNA]</scope>
    <source>
        <strain evidence="1 2">DSM 28823</strain>
    </source>
</reference>
<protein>
    <submittedName>
        <fullName evidence="1">Uncharacterized protein DUF4353</fullName>
    </submittedName>
</protein>
<dbReference type="Pfam" id="PF14262">
    <property type="entry name" value="Cthe_2159"/>
    <property type="match status" value="1"/>
</dbReference>
<dbReference type="EMBL" id="QAAD01000034">
    <property type="protein sequence ID" value="PTN03791.1"/>
    <property type="molecule type" value="Genomic_DNA"/>
</dbReference>
<accession>A0A2T5BVW4</accession>
<dbReference type="InterPro" id="IPR025584">
    <property type="entry name" value="Cthe_2159"/>
</dbReference>
<comment type="caution">
    <text evidence="1">The sequence shown here is derived from an EMBL/GenBank/DDBJ whole genome shotgun (WGS) entry which is preliminary data.</text>
</comment>
<name>A0A2T5BVW4_9BACT</name>
<proteinExistence type="predicted"/>
<gene>
    <name evidence="1" type="ORF">C8N47_1346</name>
</gene>
<evidence type="ECO:0000313" key="2">
    <source>
        <dbReference type="Proteomes" id="UP000243525"/>
    </source>
</evidence>
<dbReference type="AlphaFoldDB" id="A0A2T5BVW4"/>
<keyword evidence="2" id="KW-1185">Reference proteome</keyword>
<dbReference type="RefSeq" id="WP_107823931.1">
    <property type="nucleotide sequence ID" value="NZ_OY782574.1"/>
</dbReference>